<keyword evidence="7" id="KW-0131">Cell cycle</keyword>
<keyword evidence="4 9" id="KW-0812">Transmembrane</keyword>
<keyword evidence="5 9" id="KW-1133">Transmembrane helix</keyword>
<keyword evidence="2" id="KW-1003">Cell membrane</keyword>
<proteinExistence type="predicted"/>
<protein>
    <submittedName>
        <fullName evidence="11">FtsQ-type POTRA domain-containing protein</fullName>
    </submittedName>
</protein>
<dbReference type="GO" id="GO:0051301">
    <property type="term" value="P:cell division"/>
    <property type="evidence" value="ECO:0007669"/>
    <property type="project" value="UniProtKB-KW"/>
</dbReference>
<evidence type="ECO:0000256" key="3">
    <source>
        <dbReference type="ARBA" id="ARBA00022618"/>
    </source>
</evidence>
<dbReference type="InterPro" id="IPR013685">
    <property type="entry name" value="POTRA_FtsQ_type"/>
</dbReference>
<comment type="subcellular location">
    <subcellularLocation>
        <location evidence="1">Membrane</location>
    </subcellularLocation>
</comment>
<dbReference type="Pfam" id="PF08478">
    <property type="entry name" value="POTRA_1"/>
    <property type="match status" value="1"/>
</dbReference>
<evidence type="ECO:0000259" key="10">
    <source>
        <dbReference type="PROSITE" id="PS51779"/>
    </source>
</evidence>
<feature type="transmembrane region" description="Helical" evidence="9">
    <location>
        <begin position="94"/>
        <end position="113"/>
    </location>
</feature>
<evidence type="ECO:0000256" key="5">
    <source>
        <dbReference type="ARBA" id="ARBA00022989"/>
    </source>
</evidence>
<dbReference type="InterPro" id="IPR005548">
    <property type="entry name" value="Cell_div_FtsQ/DivIB_C"/>
</dbReference>
<evidence type="ECO:0000256" key="6">
    <source>
        <dbReference type="ARBA" id="ARBA00023136"/>
    </source>
</evidence>
<evidence type="ECO:0000256" key="9">
    <source>
        <dbReference type="SAM" id="Phobius"/>
    </source>
</evidence>
<evidence type="ECO:0000256" key="2">
    <source>
        <dbReference type="ARBA" id="ARBA00022475"/>
    </source>
</evidence>
<organism evidence="11 12">
    <name type="scientific">Candidatus Aveggerthella stercoripullorum</name>
    <dbReference type="NCBI Taxonomy" id="2840688"/>
    <lineage>
        <taxon>Bacteria</taxon>
        <taxon>Bacillati</taxon>
        <taxon>Actinomycetota</taxon>
        <taxon>Coriobacteriia</taxon>
        <taxon>Eggerthellales</taxon>
        <taxon>Eggerthellaceae</taxon>
        <taxon>Eggerthellaceae incertae sedis</taxon>
        <taxon>Candidatus Aveggerthella</taxon>
    </lineage>
</organism>
<dbReference type="Proteomes" id="UP000824261">
    <property type="component" value="Unassembled WGS sequence"/>
</dbReference>
<reference evidence="11" key="1">
    <citation type="submission" date="2020-10" db="EMBL/GenBank/DDBJ databases">
        <authorList>
            <person name="Gilroy R."/>
        </authorList>
    </citation>
    <scope>NUCLEOTIDE SEQUENCE</scope>
    <source>
        <strain evidence="11">ChiGjej1B1-2707</strain>
    </source>
</reference>
<dbReference type="AlphaFoldDB" id="A0A9D0ZZP8"/>
<keyword evidence="6 9" id="KW-0472">Membrane</keyword>
<evidence type="ECO:0000313" key="12">
    <source>
        <dbReference type="Proteomes" id="UP000824261"/>
    </source>
</evidence>
<name>A0A9D0ZZP8_9ACTN</name>
<gene>
    <name evidence="11" type="ORF">IAA69_02795</name>
</gene>
<dbReference type="GO" id="GO:0005886">
    <property type="term" value="C:plasma membrane"/>
    <property type="evidence" value="ECO:0007669"/>
    <property type="project" value="TreeGrafter"/>
</dbReference>
<dbReference type="Pfam" id="PF03799">
    <property type="entry name" value="FtsQ_DivIB_C"/>
    <property type="match status" value="1"/>
</dbReference>
<dbReference type="InterPro" id="IPR034746">
    <property type="entry name" value="POTRA"/>
</dbReference>
<evidence type="ECO:0000256" key="1">
    <source>
        <dbReference type="ARBA" id="ARBA00004370"/>
    </source>
</evidence>
<feature type="domain" description="POTRA" evidence="10">
    <location>
        <begin position="117"/>
        <end position="185"/>
    </location>
</feature>
<dbReference type="EMBL" id="DVGB01000034">
    <property type="protein sequence ID" value="HIR01176.1"/>
    <property type="molecule type" value="Genomic_DNA"/>
</dbReference>
<evidence type="ECO:0000256" key="8">
    <source>
        <dbReference type="SAM" id="MobiDB-lite"/>
    </source>
</evidence>
<dbReference type="Gene3D" id="3.10.20.310">
    <property type="entry name" value="membrane protein fhac"/>
    <property type="match status" value="1"/>
</dbReference>
<dbReference type="PANTHER" id="PTHR37820">
    <property type="entry name" value="CELL DIVISION PROTEIN DIVIB"/>
    <property type="match status" value="1"/>
</dbReference>
<dbReference type="PROSITE" id="PS51779">
    <property type="entry name" value="POTRA"/>
    <property type="match status" value="1"/>
</dbReference>
<sequence>MADRYSRPSVGGRRATGESGRSGRSVRMPQTNPRRPRSTGASYGRASKTAPSNAGGRSGRGASPTIRSVRVGDVGRSGRAGSMNAAYRSYMQRFVKIGIALLVVVAVLFGLYLSPLFGITNVTVTGVSHITATAMAELAAVPVDSTLLRVDTAGIKSRLLTNAWVKDVAVKRVLPSTLELAITEREVAAIVQVPSEDGGSTRNWAIASDGIWLMDIPDQGSDEAANVSSQVYADAESALKITNVPYGVSPQVGSACTDESVLNALSIVSGMTTSLKERVASVNVSGVDNTVLTLDDGVQIAFGDDESIRDKERICLELLEQHAGSISYINVRTPDRPTWRSL</sequence>
<reference evidence="11" key="2">
    <citation type="journal article" date="2021" name="PeerJ">
        <title>Extensive microbial diversity within the chicken gut microbiome revealed by metagenomics and culture.</title>
        <authorList>
            <person name="Gilroy R."/>
            <person name="Ravi A."/>
            <person name="Getino M."/>
            <person name="Pursley I."/>
            <person name="Horton D.L."/>
            <person name="Alikhan N.F."/>
            <person name="Baker D."/>
            <person name="Gharbi K."/>
            <person name="Hall N."/>
            <person name="Watson M."/>
            <person name="Adriaenssens E.M."/>
            <person name="Foster-Nyarko E."/>
            <person name="Jarju S."/>
            <person name="Secka A."/>
            <person name="Antonio M."/>
            <person name="Oren A."/>
            <person name="Chaudhuri R.R."/>
            <person name="La Ragione R."/>
            <person name="Hildebrand F."/>
            <person name="Pallen M.J."/>
        </authorList>
    </citation>
    <scope>NUCLEOTIDE SEQUENCE</scope>
    <source>
        <strain evidence="11">ChiGjej1B1-2707</strain>
    </source>
</reference>
<keyword evidence="3" id="KW-0132">Cell division</keyword>
<dbReference type="PANTHER" id="PTHR37820:SF1">
    <property type="entry name" value="CELL DIVISION PROTEIN FTSQ"/>
    <property type="match status" value="1"/>
</dbReference>
<evidence type="ECO:0000256" key="7">
    <source>
        <dbReference type="ARBA" id="ARBA00023306"/>
    </source>
</evidence>
<feature type="region of interest" description="Disordered" evidence="8">
    <location>
        <begin position="1"/>
        <end position="74"/>
    </location>
</feature>
<dbReference type="InterPro" id="IPR050487">
    <property type="entry name" value="FtsQ_DivIB"/>
</dbReference>
<accession>A0A9D0ZZP8</accession>
<comment type="caution">
    <text evidence="11">The sequence shown here is derived from an EMBL/GenBank/DDBJ whole genome shotgun (WGS) entry which is preliminary data.</text>
</comment>
<evidence type="ECO:0000256" key="4">
    <source>
        <dbReference type="ARBA" id="ARBA00022692"/>
    </source>
</evidence>
<evidence type="ECO:0000313" key="11">
    <source>
        <dbReference type="EMBL" id="HIR01176.1"/>
    </source>
</evidence>